<name>A0ACB6ZD17_THEGA</name>
<dbReference type="EMBL" id="MU118034">
    <property type="protein sequence ID" value="KAF9647404.1"/>
    <property type="molecule type" value="Genomic_DNA"/>
</dbReference>
<gene>
    <name evidence="1" type="ORF">BDM02DRAFT_3098189</name>
</gene>
<evidence type="ECO:0000313" key="1">
    <source>
        <dbReference type="EMBL" id="KAF9647404.1"/>
    </source>
</evidence>
<feature type="non-terminal residue" evidence="1">
    <location>
        <position position="1"/>
    </location>
</feature>
<reference evidence="1" key="1">
    <citation type="submission" date="2019-10" db="EMBL/GenBank/DDBJ databases">
        <authorList>
            <consortium name="DOE Joint Genome Institute"/>
            <person name="Kuo A."/>
            <person name="Miyauchi S."/>
            <person name="Kiss E."/>
            <person name="Drula E."/>
            <person name="Kohler A."/>
            <person name="Sanchez-Garcia M."/>
            <person name="Andreopoulos B."/>
            <person name="Barry K.W."/>
            <person name="Bonito G."/>
            <person name="Buee M."/>
            <person name="Carver A."/>
            <person name="Chen C."/>
            <person name="Cichocki N."/>
            <person name="Clum A."/>
            <person name="Culley D."/>
            <person name="Crous P.W."/>
            <person name="Fauchery L."/>
            <person name="Girlanda M."/>
            <person name="Hayes R."/>
            <person name="Keri Z."/>
            <person name="Labutti K."/>
            <person name="Lipzen A."/>
            <person name="Lombard V."/>
            <person name="Magnuson J."/>
            <person name="Maillard F."/>
            <person name="Morin E."/>
            <person name="Murat C."/>
            <person name="Nolan M."/>
            <person name="Ohm R."/>
            <person name="Pangilinan J."/>
            <person name="Pereira M."/>
            <person name="Perotto S."/>
            <person name="Peter M."/>
            <person name="Riley R."/>
            <person name="Sitrit Y."/>
            <person name="Stielow B."/>
            <person name="Szollosi G."/>
            <person name="Zifcakova L."/>
            <person name="Stursova M."/>
            <person name="Spatafora J.W."/>
            <person name="Tedersoo L."/>
            <person name="Vaario L.-M."/>
            <person name="Yamada A."/>
            <person name="Yan M."/>
            <person name="Wang P."/>
            <person name="Xu J."/>
            <person name="Bruns T."/>
            <person name="Baldrian P."/>
            <person name="Vilgalys R."/>
            <person name="Henrissat B."/>
            <person name="Grigoriev I.V."/>
            <person name="Hibbett D."/>
            <person name="Nagy L.G."/>
            <person name="Martin F.M."/>
        </authorList>
    </citation>
    <scope>NUCLEOTIDE SEQUENCE</scope>
    <source>
        <strain evidence="1">P2</strain>
    </source>
</reference>
<evidence type="ECO:0000313" key="2">
    <source>
        <dbReference type="Proteomes" id="UP000886501"/>
    </source>
</evidence>
<proteinExistence type="predicted"/>
<accession>A0ACB6ZD17</accession>
<dbReference type="Proteomes" id="UP000886501">
    <property type="component" value="Unassembled WGS sequence"/>
</dbReference>
<sequence length="128" mass="13746">SADGPAILRGLNFHIKFGEPVGVVGRTGNGKSSLTLALLRWIFTKGNVLYDGIPASEINVNLDALRTKTTITTQVPGSLSDTFRGNLDLFGQRDDATLNDALRAVGLFSVQSEDDERRIILETVISSG</sequence>
<reference evidence="1" key="2">
    <citation type="journal article" date="2020" name="Nat. Commun.">
        <title>Large-scale genome sequencing of mycorrhizal fungi provides insights into the early evolution of symbiotic traits.</title>
        <authorList>
            <person name="Miyauchi S."/>
            <person name="Kiss E."/>
            <person name="Kuo A."/>
            <person name="Drula E."/>
            <person name="Kohler A."/>
            <person name="Sanchez-Garcia M."/>
            <person name="Morin E."/>
            <person name="Andreopoulos B."/>
            <person name="Barry K.W."/>
            <person name="Bonito G."/>
            <person name="Buee M."/>
            <person name="Carver A."/>
            <person name="Chen C."/>
            <person name="Cichocki N."/>
            <person name="Clum A."/>
            <person name="Culley D."/>
            <person name="Crous P.W."/>
            <person name="Fauchery L."/>
            <person name="Girlanda M."/>
            <person name="Hayes R.D."/>
            <person name="Keri Z."/>
            <person name="LaButti K."/>
            <person name="Lipzen A."/>
            <person name="Lombard V."/>
            <person name="Magnuson J."/>
            <person name="Maillard F."/>
            <person name="Murat C."/>
            <person name="Nolan M."/>
            <person name="Ohm R.A."/>
            <person name="Pangilinan J."/>
            <person name="Pereira M.F."/>
            <person name="Perotto S."/>
            <person name="Peter M."/>
            <person name="Pfister S."/>
            <person name="Riley R."/>
            <person name="Sitrit Y."/>
            <person name="Stielow J.B."/>
            <person name="Szollosi G."/>
            <person name="Zifcakova L."/>
            <person name="Stursova M."/>
            <person name="Spatafora J.W."/>
            <person name="Tedersoo L."/>
            <person name="Vaario L.M."/>
            <person name="Yamada A."/>
            <person name="Yan M."/>
            <person name="Wang P."/>
            <person name="Xu J."/>
            <person name="Bruns T."/>
            <person name="Baldrian P."/>
            <person name="Vilgalys R."/>
            <person name="Dunand C."/>
            <person name="Henrissat B."/>
            <person name="Grigoriev I.V."/>
            <person name="Hibbett D."/>
            <person name="Nagy L.G."/>
            <person name="Martin F.M."/>
        </authorList>
    </citation>
    <scope>NUCLEOTIDE SEQUENCE</scope>
    <source>
        <strain evidence="1">P2</strain>
    </source>
</reference>
<keyword evidence="2" id="KW-1185">Reference proteome</keyword>
<protein>
    <submittedName>
        <fullName evidence="1">Uncharacterized protein</fullName>
    </submittedName>
</protein>
<comment type="caution">
    <text evidence="1">The sequence shown here is derived from an EMBL/GenBank/DDBJ whole genome shotgun (WGS) entry which is preliminary data.</text>
</comment>
<organism evidence="1 2">
    <name type="scientific">Thelephora ganbajun</name>
    <name type="common">Ganba fungus</name>
    <dbReference type="NCBI Taxonomy" id="370292"/>
    <lineage>
        <taxon>Eukaryota</taxon>
        <taxon>Fungi</taxon>
        <taxon>Dikarya</taxon>
        <taxon>Basidiomycota</taxon>
        <taxon>Agaricomycotina</taxon>
        <taxon>Agaricomycetes</taxon>
        <taxon>Thelephorales</taxon>
        <taxon>Thelephoraceae</taxon>
        <taxon>Thelephora</taxon>
    </lineage>
</organism>